<reference evidence="11 12" key="1">
    <citation type="submission" date="2022-12" db="EMBL/GenBank/DDBJ databases">
        <title>Chromosome-level genome assembly of true bugs.</title>
        <authorList>
            <person name="Ma L."/>
            <person name="Li H."/>
        </authorList>
    </citation>
    <scope>NUCLEOTIDE SEQUENCE [LARGE SCALE GENOMIC DNA]</scope>
    <source>
        <strain evidence="11">Lab_2022b</strain>
    </source>
</reference>
<dbReference type="GO" id="GO:0005886">
    <property type="term" value="C:plasma membrane"/>
    <property type="evidence" value="ECO:0007669"/>
    <property type="project" value="UniProtKB-SubCell"/>
</dbReference>
<evidence type="ECO:0000256" key="10">
    <source>
        <dbReference type="RuleBase" id="RU351113"/>
    </source>
</evidence>
<comment type="subcellular location">
    <subcellularLocation>
        <location evidence="1 10">Cell membrane</location>
        <topology evidence="1 10">Multi-pass membrane protein</topology>
    </subcellularLocation>
</comment>
<evidence type="ECO:0000313" key="12">
    <source>
        <dbReference type="Proteomes" id="UP001461498"/>
    </source>
</evidence>
<comment type="caution">
    <text evidence="11">The sequence shown here is derived from an EMBL/GenBank/DDBJ whole genome shotgun (WGS) entry which is preliminary data.</text>
</comment>
<feature type="transmembrane region" description="Helical" evidence="10">
    <location>
        <begin position="303"/>
        <end position="321"/>
    </location>
</feature>
<dbReference type="GO" id="GO:0004984">
    <property type="term" value="F:olfactory receptor activity"/>
    <property type="evidence" value="ECO:0007669"/>
    <property type="project" value="InterPro"/>
</dbReference>
<dbReference type="PANTHER" id="PTHR21137:SF35">
    <property type="entry name" value="ODORANT RECEPTOR 19A-RELATED"/>
    <property type="match status" value="1"/>
</dbReference>
<comment type="caution">
    <text evidence="10">Lacks conserved residue(s) required for the propagation of feature annotation.</text>
</comment>
<feature type="transmembrane region" description="Helical" evidence="10">
    <location>
        <begin position="193"/>
        <end position="224"/>
    </location>
</feature>
<keyword evidence="4 10" id="KW-0812">Transmembrane</keyword>
<evidence type="ECO:0000256" key="2">
    <source>
        <dbReference type="ARBA" id="ARBA00022475"/>
    </source>
</evidence>
<dbReference type="Proteomes" id="UP001461498">
    <property type="component" value="Unassembled WGS sequence"/>
</dbReference>
<feature type="transmembrane region" description="Helical" evidence="10">
    <location>
        <begin position="86"/>
        <end position="105"/>
    </location>
</feature>
<accession>A0AAW1D6X8</accession>
<organism evidence="11 12">
    <name type="scientific">Rhynocoris fuscipes</name>
    <dbReference type="NCBI Taxonomy" id="488301"/>
    <lineage>
        <taxon>Eukaryota</taxon>
        <taxon>Metazoa</taxon>
        <taxon>Ecdysozoa</taxon>
        <taxon>Arthropoda</taxon>
        <taxon>Hexapoda</taxon>
        <taxon>Insecta</taxon>
        <taxon>Pterygota</taxon>
        <taxon>Neoptera</taxon>
        <taxon>Paraneoptera</taxon>
        <taxon>Hemiptera</taxon>
        <taxon>Heteroptera</taxon>
        <taxon>Panheteroptera</taxon>
        <taxon>Cimicomorpha</taxon>
        <taxon>Reduviidae</taxon>
        <taxon>Harpactorinae</taxon>
        <taxon>Harpactorini</taxon>
        <taxon>Rhynocoris</taxon>
    </lineage>
</organism>
<feature type="transmembrane region" description="Helical" evidence="10">
    <location>
        <begin position="55"/>
        <end position="74"/>
    </location>
</feature>
<name>A0AAW1D6X8_9HEMI</name>
<evidence type="ECO:0000256" key="5">
    <source>
        <dbReference type="ARBA" id="ARBA00022725"/>
    </source>
</evidence>
<dbReference type="EMBL" id="JAPXFL010000006">
    <property type="protein sequence ID" value="KAK9505754.1"/>
    <property type="molecule type" value="Genomic_DNA"/>
</dbReference>
<evidence type="ECO:0000256" key="9">
    <source>
        <dbReference type="ARBA" id="ARBA00023224"/>
    </source>
</evidence>
<evidence type="ECO:0000313" key="11">
    <source>
        <dbReference type="EMBL" id="KAK9505754.1"/>
    </source>
</evidence>
<keyword evidence="5 10" id="KW-0552">Olfaction</keyword>
<dbReference type="GO" id="GO:0007165">
    <property type="term" value="P:signal transduction"/>
    <property type="evidence" value="ECO:0007669"/>
    <property type="project" value="UniProtKB-KW"/>
</dbReference>
<keyword evidence="6 10" id="KW-1133">Transmembrane helix</keyword>
<keyword evidence="12" id="KW-1185">Reference proteome</keyword>
<dbReference type="AlphaFoldDB" id="A0AAW1D6X8"/>
<keyword evidence="7 10" id="KW-0472">Membrane</keyword>
<comment type="similarity">
    <text evidence="10">Belongs to the insect chemoreceptor superfamily. Heteromeric odorant receptor channel (TC 1.A.69) family.</text>
</comment>
<keyword evidence="9 10" id="KW-0807">Transducer</keyword>
<sequence length="398" mass="46871">MFELTGKISWDISGICKQNSDDLFQIPQDVSPYKLIYYEMRIGAYMSKDGKPWSLIYSIFTVILNGLFGVLAVLEVILGNNELKELILAFSTVTIFVQVYAKLLVMLSNEDKVRVFLRELEEYRSELLDDEQYEHEILKADRYSKISFMCFNAFYLGFPMVSFVSNFIDDSSNDFKQPHLTHKLWMPWSYDEFWSYCMTTFIVLVMTLSTLVIYCPCVAFHLTFTSQMSAYIKILQHRLEYKGLRDESIYMHHKKINQFLQDYNKLFTGLLLVEITGASLQPIGFGYTLIKDFKRNKRPPLDMFYNLTMLLMGPFLLCFCGQEISTQMERLHESSYMSDWYEEKPLVRRDLYTTMLVTVRPMTLNYKLFVTFNFECYSKIAQGIYSYLMMINNLETAD</sequence>
<dbReference type="GO" id="GO:0005549">
    <property type="term" value="F:odorant binding"/>
    <property type="evidence" value="ECO:0007669"/>
    <property type="project" value="InterPro"/>
</dbReference>
<feature type="transmembrane region" description="Helical" evidence="10">
    <location>
        <begin position="146"/>
        <end position="168"/>
    </location>
</feature>
<protein>
    <recommendedName>
        <fullName evidence="10">Odorant receptor</fullName>
    </recommendedName>
</protein>
<keyword evidence="8 10" id="KW-0675">Receptor</keyword>
<evidence type="ECO:0000256" key="7">
    <source>
        <dbReference type="ARBA" id="ARBA00023136"/>
    </source>
</evidence>
<gene>
    <name evidence="11" type="ORF">O3M35_009738</name>
</gene>
<dbReference type="Pfam" id="PF02949">
    <property type="entry name" value="7tm_6"/>
    <property type="match status" value="1"/>
</dbReference>
<evidence type="ECO:0000256" key="8">
    <source>
        <dbReference type="ARBA" id="ARBA00023170"/>
    </source>
</evidence>
<evidence type="ECO:0000256" key="1">
    <source>
        <dbReference type="ARBA" id="ARBA00004651"/>
    </source>
</evidence>
<evidence type="ECO:0000256" key="3">
    <source>
        <dbReference type="ARBA" id="ARBA00022606"/>
    </source>
</evidence>
<keyword evidence="2" id="KW-1003">Cell membrane</keyword>
<dbReference type="InterPro" id="IPR004117">
    <property type="entry name" value="7tm6_olfct_rcpt"/>
</dbReference>
<dbReference type="PANTHER" id="PTHR21137">
    <property type="entry name" value="ODORANT RECEPTOR"/>
    <property type="match status" value="1"/>
</dbReference>
<evidence type="ECO:0000256" key="6">
    <source>
        <dbReference type="ARBA" id="ARBA00022989"/>
    </source>
</evidence>
<keyword evidence="3 10" id="KW-0716">Sensory transduction</keyword>
<proteinExistence type="inferred from homology"/>
<evidence type="ECO:0000256" key="4">
    <source>
        <dbReference type="ARBA" id="ARBA00022692"/>
    </source>
</evidence>
<feature type="transmembrane region" description="Helical" evidence="10">
    <location>
        <begin position="263"/>
        <end position="283"/>
    </location>
</feature>